<evidence type="ECO:0000256" key="10">
    <source>
        <dbReference type="ARBA" id="ARBA00022842"/>
    </source>
</evidence>
<evidence type="ECO:0000256" key="8">
    <source>
        <dbReference type="ARBA" id="ARBA00022824"/>
    </source>
</evidence>
<keyword evidence="9" id="KW-0067">ATP-binding</keyword>
<evidence type="ECO:0000256" key="12">
    <source>
        <dbReference type="ARBA" id="ARBA00022989"/>
    </source>
</evidence>
<dbReference type="InterPro" id="IPR044492">
    <property type="entry name" value="P_typ_ATPase_HD_dom"/>
</dbReference>
<sequence length="1001" mass="111781">MESKGYVEEDFLEIAEKEFGKNEMTMVVPEFMELFKERATAPFFVFQVFCVALWCLDKYWYYSIFTLVMLVMFECTLVQQQLRNMAEIRKMGNKPYNINVYRNKRWRQIMSDQLLPGDIVSLTRSVNENLVPCDIVLMRGSCIVDESMLTGESVPQMKESMENVKNLKENLDPEGDGKLHVLFGGTKIVQHSSPSKHVSSGLKAPDNGCIGYVIRNGFNTSQGKLLRTILFGVKRVTANNLETFGFILFLLIFAIAAAAYVWVKGCEDPDRNRYKLFLECTLILTSVVPPELPIELSLAVNTSLLSLSKLAVFCTEPFRIPFAGKIEICCFDKTGTLTSDNLVVEGVAGIGSLTDATVVPLSEAPMETIQVLASCHSLVQLDDGVVGDPLEKATLKAVEWNLTKGEAVVPKKGKSPGLKIVHRNHFASALKRMSVIAGYQVNERGFMENHYISSVKGAPETIKMMLKDVPSHYDHVYLTLSRRGARVLALGYRNLGKLTSQEIRDLTREDIECDLTFVGFVIISCPLKNDSKKAIAEIVNASHTVVMITGDNPLTACHVAKELKFTQKEEVLILSQNSGKWCWKSINEKINLPMIPDKSTKDLTSQYDLCITGEGLVYLNENHHKFMIKVMPSIKVYARFAPKQKEFVIVTLKSLGFVTLMCGDGTNDVGALKHADVGVAILANAPERVREKAREERLSDTELVPNRTPATRAEAAAEARARLRRAMKKLEEEEQPQLVRLGDASVAAPFTSRLSSILCICHIIKQGRCTLVTTLQMFKILALNALILAYSQSVLYLDGIKFSDTQATLQSLLLASCFLFISRSKPLNKLSKERPLPNIFNMYTIMTVLTQFAVHFLCLIYLVHEATVRSPGRDMKPKLDMDLADDEEPVFAPDLLNSTVYIISMALQISTFAINYRGEPFMEGLQANKPLLYSIMASGGAVMALAAGLVPEFSNMFEIVHFPPDFRLILVQVLIADMVFAYLADRICLWLFGEGRLRTAT</sequence>
<comment type="caution">
    <text evidence="16">The sequence shown here is derived from an EMBL/GenBank/DDBJ whole genome shotgun (WGS) entry which is preliminary data.</text>
</comment>
<dbReference type="InterPro" id="IPR006544">
    <property type="entry name" value="P-type_TPase_V"/>
</dbReference>
<dbReference type="SFLD" id="SFLDS00003">
    <property type="entry name" value="Haloacid_Dehalogenase"/>
    <property type="match status" value="1"/>
</dbReference>
<keyword evidence="7" id="KW-0547">Nucleotide-binding</keyword>
<dbReference type="OrthoDB" id="48943at2759"/>
<dbReference type="AlphaFoldDB" id="A0A4C1Y336"/>
<feature type="transmembrane region" description="Helical" evidence="14">
    <location>
        <begin position="60"/>
        <end position="79"/>
    </location>
</feature>
<dbReference type="SFLD" id="SFLDG00002">
    <property type="entry name" value="C1.7:_P-type_atpase_like"/>
    <property type="match status" value="1"/>
</dbReference>
<dbReference type="SFLD" id="SFLDF00027">
    <property type="entry name" value="p-type_atpase"/>
    <property type="match status" value="1"/>
</dbReference>
<dbReference type="CDD" id="cd07543">
    <property type="entry name" value="P-type_ATPase_cation"/>
    <property type="match status" value="1"/>
</dbReference>
<dbReference type="SUPFAM" id="SSF81665">
    <property type="entry name" value="Calcium ATPase, transmembrane domain M"/>
    <property type="match status" value="1"/>
</dbReference>
<evidence type="ECO:0000256" key="3">
    <source>
        <dbReference type="ARBA" id="ARBA00022448"/>
    </source>
</evidence>
<evidence type="ECO:0000256" key="4">
    <source>
        <dbReference type="ARBA" id="ARBA00022553"/>
    </source>
</evidence>
<gene>
    <name evidence="16" type="primary">Atp13a1</name>
    <name evidence="16" type="ORF">EVAR_55185_1</name>
</gene>
<evidence type="ECO:0000256" key="5">
    <source>
        <dbReference type="ARBA" id="ARBA00022692"/>
    </source>
</evidence>
<feature type="transmembrane region" description="Helical" evidence="14">
    <location>
        <begin position="244"/>
        <end position="263"/>
    </location>
</feature>
<dbReference type="GO" id="GO:0015662">
    <property type="term" value="F:P-type ion transporter activity"/>
    <property type="evidence" value="ECO:0007669"/>
    <property type="project" value="TreeGrafter"/>
</dbReference>
<keyword evidence="11" id="KW-1278">Translocase</keyword>
<dbReference type="GO" id="GO:0016887">
    <property type="term" value="F:ATP hydrolysis activity"/>
    <property type="evidence" value="ECO:0007669"/>
    <property type="project" value="InterPro"/>
</dbReference>
<keyword evidence="5 14" id="KW-0812">Transmembrane</keyword>
<dbReference type="InterPro" id="IPR008250">
    <property type="entry name" value="ATPase_P-typ_transduc_dom_A_sf"/>
</dbReference>
<dbReference type="InterPro" id="IPR023214">
    <property type="entry name" value="HAD_sf"/>
</dbReference>
<dbReference type="GO" id="GO:0046872">
    <property type="term" value="F:metal ion binding"/>
    <property type="evidence" value="ECO:0007669"/>
    <property type="project" value="UniProtKB-KW"/>
</dbReference>
<comment type="similarity">
    <text evidence="2">Belongs to the cation transport ATPase (P-type) (TC 3.A.3) family. Type V subfamily.</text>
</comment>
<proteinExistence type="inferred from homology"/>
<dbReference type="Gene3D" id="2.70.150.10">
    <property type="entry name" value="Calcium-transporting ATPase, cytoplasmic transduction domain A"/>
    <property type="match status" value="1"/>
</dbReference>
<dbReference type="SUPFAM" id="SSF81660">
    <property type="entry name" value="Metal cation-transporting ATPase, ATP-binding domain N"/>
    <property type="match status" value="1"/>
</dbReference>
<dbReference type="PANTHER" id="PTHR45630">
    <property type="entry name" value="CATION-TRANSPORTING ATPASE-RELATED"/>
    <property type="match status" value="1"/>
</dbReference>
<feature type="domain" description="P-type ATPase A" evidence="15">
    <location>
        <begin position="98"/>
        <end position="190"/>
    </location>
</feature>
<evidence type="ECO:0000256" key="1">
    <source>
        <dbReference type="ARBA" id="ARBA00004477"/>
    </source>
</evidence>
<dbReference type="FunFam" id="3.40.50.1000:FF:000056">
    <property type="entry name" value="Cation-transporting ATPase"/>
    <property type="match status" value="1"/>
</dbReference>
<dbReference type="InterPro" id="IPR059000">
    <property type="entry name" value="ATPase_P-type_domA"/>
</dbReference>
<dbReference type="GO" id="GO:0005789">
    <property type="term" value="C:endoplasmic reticulum membrane"/>
    <property type="evidence" value="ECO:0007669"/>
    <property type="project" value="UniProtKB-SubCell"/>
</dbReference>
<keyword evidence="13 14" id="KW-0472">Membrane</keyword>
<evidence type="ECO:0000256" key="13">
    <source>
        <dbReference type="ARBA" id="ARBA00023136"/>
    </source>
</evidence>
<dbReference type="PRINTS" id="PR00119">
    <property type="entry name" value="CATATPASE"/>
</dbReference>
<evidence type="ECO:0000256" key="2">
    <source>
        <dbReference type="ARBA" id="ARBA00006000"/>
    </source>
</evidence>
<keyword evidence="8" id="KW-0256">Endoplasmic reticulum</keyword>
<keyword evidence="12 14" id="KW-1133">Transmembrane helix</keyword>
<dbReference type="FunFam" id="2.70.150.10:FF:000015">
    <property type="entry name" value="Cation-transporting ATPase"/>
    <property type="match status" value="1"/>
</dbReference>
<dbReference type="SUPFAM" id="SSF81653">
    <property type="entry name" value="Calcium ATPase, transduction domain A"/>
    <property type="match status" value="1"/>
</dbReference>
<accession>A0A4C1Y336</accession>
<dbReference type="EMBL" id="BGZK01001080">
    <property type="protein sequence ID" value="GBP70611.1"/>
    <property type="molecule type" value="Genomic_DNA"/>
</dbReference>
<dbReference type="GO" id="GO:0019829">
    <property type="term" value="F:ATPase-coupled monoatomic cation transmembrane transporter activity"/>
    <property type="evidence" value="ECO:0007669"/>
    <property type="project" value="TreeGrafter"/>
</dbReference>
<dbReference type="InterPro" id="IPR023299">
    <property type="entry name" value="ATPase_P-typ_cyto_dom_N"/>
</dbReference>
<dbReference type="Proteomes" id="UP000299102">
    <property type="component" value="Unassembled WGS sequence"/>
</dbReference>
<feature type="transmembrane region" description="Helical" evidence="14">
    <location>
        <begin position="969"/>
        <end position="992"/>
    </location>
</feature>
<keyword evidence="4" id="KW-0597">Phosphoprotein</keyword>
<reference evidence="16 17" key="1">
    <citation type="journal article" date="2019" name="Commun. Biol.">
        <title>The bagworm genome reveals a unique fibroin gene that provides high tensile strength.</title>
        <authorList>
            <person name="Kono N."/>
            <person name="Nakamura H."/>
            <person name="Ohtoshi R."/>
            <person name="Tomita M."/>
            <person name="Numata K."/>
            <person name="Arakawa K."/>
        </authorList>
    </citation>
    <scope>NUCLEOTIDE SEQUENCE [LARGE SCALE GENOMIC DNA]</scope>
</reference>
<comment type="subcellular location">
    <subcellularLocation>
        <location evidence="1">Endoplasmic reticulum membrane</location>
        <topology evidence="1">Multi-pass membrane protein</topology>
    </subcellularLocation>
</comment>
<dbReference type="InterPro" id="IPR036412">
    <property type="entry name" value="HAD-like_sf"/>
</dbReference>
<dbReference type="Pfam" id="PF00122">
    <property type="entry name" value="E1-E2_ATPase"/>
    <property type="match status" value="1"/>
</dbReference>
<dbReference type="SUPFAM" id="SSF56784">
    <property type="entry name" value="HAD-like"/>
    <property type="match status" value="1"/>
</dbReference>
<evidence type="ECO:0000259" key="15">
    <source>
        <dbReference type="Pfam" id="PF00122"/>
    </source>
</evidence>
<dbReference type="GO" id="GO:0005524">
    <property type="term" value="F:ATP binding"/>
    <property type="evidence" value="ECO:0007669"/>
    <property type="project" value="UniProtKB-KW"/>
</dbReference>
<dbReference type="GO" id="GO:0006874">
    <property type="term" value="P:intracellular calcium ion homeostasis"/>
    <property type="evidence" value="ECO:0007669"/>
    <property type="project" value="TreeGrafter"/>
</dbReference>
<evidence type="ECO:0000313" key="16">
    <source>
        <dbReference type="EMBL" id="GBP70611.1"/>
    </source>
</evidence>
<evidence type="ECO:0000256" key="6">
    <source>
        <dbReference type="ARBA" id="ARBA00022723"/>
    </source>
</evidence>
<organism evidence="16 17">
    <name type="scientific">Eumeta variegata</name>
    <name type="common">Bagworm moth</name>
    <name type="synonym">Eumeta japonica</name>
    <dbReference type="NCBI Taxonomy" id="151549"/>
    <lineage>
        <taxon>Eukaryota</taxon>
        <taxon>Metazoa</taxon>
        <taxon>Ecdysozoa</taxon>
        <taxon>Arthropoda</taxon>
        <taxon>Hexapoda</taxon>
        <taxon>Insecta</taxon>
        <taxon>Pterygota</taxon>
        <taxon>Neoptera</taxon>
        <taxon>Endopterygota</taxon>
        <taxon>Lepidoptera</taxon>
        <taxon>Glossata</taxon>
        <taxon>Ditrysia</taxon>
        <taxon>Tineoidea</taxon>
        <taxon>Psychidae</taxon>
        <taxon>Oiketicinae</taxon>
        <taxon>Eumeta</taxon>
    </lineage>
</organism>
<evidence type="ECO:0000256" key="9">
    <source>
        <dbReference type="ARBA" id="ARBA00022840"/>
    </source>
</evidence>
<name>A0A4C1Y336_EUMVA</name>
<dbReference type="InterPro" id="IPR001757">
    <property type="entry name" value="P_typ_ATPase"/>
</dbReference>
<dbReference type="NCBIfam" id="TIGR01494">
    <property type="entry name" value="ATPase_P-type"/>
    <property type="match status" value="1"/>
</dbReference>
<evidence type="ECO:0000256" key="14">
    <source>
        <dbReference type="SAM" id="Phobius"/>
    </source>
</evidence>
<feature type="transmembrane region" description="Helical" evidence="14">
    <location>
        <begin position="930"/>
        <end position="949"/>
    </location>
</feature>
<keyword evidence="17" id="KW-1185">Reference proteome</keyword>
<evidence type="ECO:0000256" key="7">
    <source>
        <dbReference type="ARBA" id="ARBA00022741"/>
    </source>
</evidence>
<dbReference type="InterPro" id="IPR047820">
    <property type="entry name" value="P5A-type_ATPase"/>
</dbReference>
<dbReference type="PANTHER" id="PTHR45630:SF7">
    <property type="entry name" value="ENDOPLASMIC RETICULUM TRANSMEMBRANE HELIX TRANSLOCASE"/>
    <property type="match status" value="1"/>
</dbReference>
<dbReference type="InterPro" id="IPR018303">
    <property type="entry name" value="ATPase_P-typ_P_site"/>
</dbReference>
<evidence type="ECO:0000313" key="17">
    <source>
        <dbReference type="Proteomes" id="UP000299102"/>
    </source>
</evidence>
<keyword evidence="10" id="KW-0460">Magnesium</keyword>
<dbReference type="Pfam" id="PF13246">
    <property type="entry name" value="Cation_ATPase"/>
    <property type="match status" value="1"/>
</dbReference>
<dbReference type="InterPro" id="IPR023298">
    <property type="entry name" value="ATPase_P-typ_TM_dom_sf"/>
</dbReference>
<protein>
    <submittedName>
        <fullName evidence="16">Manganese-transporting ATPase 13A1</fullName>
    </submittedName>
</protein>
<dbReference type="Gene3D" id="3.40.1110.10">
    <property type="entry name" value="Calcium-transporting ATPase, cytoplasmic domain N"/>
    <property type="match status" value="1"/>
</dbReference>
<dbReference type="NCBIfam" id="TIGR01657">
    <property type="entry name" value="P-ATPase-V"/>
    <property type="match status" value="1"/>
</dbReference>
<evidence type="ECO:0000256" key="11">
    <source>
        <dbReference type="ARBA" id="ARBA00022967"/>
    </source>
</evidence>
<dbReference type="STRING" id="151549.A0A4C1Y336"/>
<keyword evidence="6" id="KW-0479">Metal-binding</keyword>
<dbReference type="Gene3D" id="3.40.50.1000">
    <property type="entry name" value="HAD superfamily/HAD-like"/>
    <property type="match status" value="1"/>
</dbReference>
<keyword evidence="3" id="KW-0813">Transport</keyword>
<feature type="transmembrane region" description="Helical" evidence="14">
    <location>
        <begin position="842"/>
        <end position="863"/>
    </location>
</feature>
<dbReference type="PROSITE" id="PS00154">
    <property type="entry name" value="ATPASE_E1_E2"/>
    <property type="match status" value="1"/>
</dbReference>